<dbReference type="OrthoDB" id="8907at2157"/>
<dbReference type="AlphaFoldDB" id="A0A0V8RX04"/>
<evidence type="ECO:0000256" key="3">
    <source>
        <dbReference type="ARBA" id="ARBA00022692"/>
    </source>
</evidence>
<comment type="caution">
    <text evidence="9">The sequence shown here is derived from an EMBL/GenBank/DDBJ whole genome shotgun (WGS) entry which is preliminary data.</text>
</comment>
<evidence type="ECO:0000256" key="2">
    <source>
        <dbReference type="ARBA" id="ARBA00022448"/>
    </source>
</evidence>
<dbReference type="STRING" id="2309.CF15_07190"/>
<dbReference type="InterPro" id="IPR050291">
    <property type="entry name" value="CDF_Transporter"/>
</dbReference>
<dbReference type="RefSeq" id="WP_058371182.1">
    <property type="nucleotide sequence ID" value="NZ_LNTB01000001.1"/>
</dbReference>
<dbReference type="PANTHER" id="PTHR43840">
    <property type="entry name" value="MITOCHONDRIAL METAL TRANSPORTER 1-RELATED"/>
    <property type="match status" value="1"/>
</dbReference>
<name>A0A0V8RX04_PYROC</name>
<dbReference type="EMBL" id="LNTB01000001">
    <property type="protein sequence ID" value="KSW12498.1"/>
    <property type="molecule type" value="Genomic_DNA"/>
</dbReference>
<feature type="transmembrane region" description="Helical" evidence="7">
    <location>
        <begin position="161"/>
        <end position="180"/>
    </location>
</feature>
<dbReference type="InterPro" id="IPR058533">
    <property type="entry name" value="Cation_efflux_TM"/>
</dbReference>
<dbReference type="GO" id="GO:0016020">
    <property type="term" value="C:membrane"/>
    <property type="evidence" value="ECO:0007669"/>
    <property type="project" value="UniProtKB-SubCell"/>
</dbReference>
<evidence type="ECO:0000256" key="1">
    <source>
        <dbReference type="ARBA" id="ARBA00004141"/>
    </source>
</evidence>
<evidence type="ECO:0000256" key="4">
    <source>
        <dbReference type="ARBA" id="ARBA00022989"/>
    </source>
</evidence>
<feature type="transmembrane region" description="Helical" evidence="7">
    <location>
        <begin position="33"/>
        <end position="53"/>
    </location>
</feature>
<reference evidence="9 10" key="1">
    <citation type="submission" date="2015-11" db="EMBL/GenBank/DDBJ databases">
        <title>Genome sequence of Pyrodictium occultum PL-19, a marine hyperthermophilic archaeon isolated from Volcano, Italy.</title>
        <authorList>
            <person name="Utturkar S."/>
            <person name="Huber H."/>
            <person name="Leptihn S."/>
            <person name="Brown S."/>
            <person name="Stetter K.O."/>
            <person name="Podar M."/>
        </authorList>
    </citation>
    <scope>NUCLEOTIDE SEQUENCE [LARGE SCALE GENOMIC DNA]</scope>
    <source>
        <strain evidence="9 10">PL-19</strain>
    </source>
</reference>
<keyword evidence="10" id="KW-1185">Reference proteome</keyword>
<keyword evidence="5 7" id="KW-0472">Membrane</keyword>
<protein>
    <recommendedName>
        <fullName evidence="8">Cation efflux protein transmembrane domain-containing protein</fullName>
    </recommendedName>
</protein>
<dbReference type="Proteomes" id="UP000053352">
    <property type="component" value="Unassembled WGS sequence"/>
</dbReference>
<feature type="compositionally biased region" description="Gly residues" evidence="6">
    <location>
        <begin position="276"/>
        <end position="285"/>
    </location>
</feature>
<proteinExistence type="predicted"/>
<evidence type="ECO:0000313" key="9">
    <source>
        <dbReference type="EMBL" id="KSW12498.1"/>
    </source>
</evidence>
<dbReference type="Gene3D" id="1.20.1510.10">
    <property type="entry name" value="Cation efflux protein transmembrane domain"/>
    <property type="match status" value="1"/>
</dbReference>
<keyword evidence="2" id="KW-0813">Transport</keyword>
<evidence type="ECO:0000256" key="7">
    <source>
        <dbReference type="SAM" id="Phobius"/>
    </source>
</evidence>
<organism evidence="9 10">
    <name type="scientific">Pyrodictium occultum</name>
    <dbReference type="NCBI Taxonomy" id="2309"/>
    <lineage>
        <taxon>Archaea</taxon>
        <taxon>Thermoproteota</taxon>
        <taxon>Thermoprotei</taxon>
        <taxon>Desulfurococcales</taxon>
        <taxon>Pyrodictiaceae</taxon>
        <taxon>Pyrodictium</taxon>
    </lineage>
</organism>
<dbReference type="SUPFAM" id="SSF161111">
    <property type="entry name" value="Cation efflux protein transmembrane domain-like"/>
    <property type="match status" value="1"/>
</dbReference>
<accession>A0A0V8RX04</accession>
<feature type="domain" description="Cation efflux protein transmembrane" evidence="8">
    <location>
        <begin position="9"/>
        <end position="184"/>
    </location>
</feature>
<feature type="compositionally biased region" description="Low complexity" evidence="6">
    <location>
        <begin position="299"/>
        <end position="312"/>
    </location>
</feature>
<keyword evidence="4 7" id="KW-1133">Transmembrane helix</keyword>
<feature type="region of interest" description="Disordered" evidence="6">
    <location>
        <begin position="275"/>
        <end position="312"/>
    </location>
</feature>
<comment type="subcellular location">
    <subcellularLocation>
        <location evidence="1">Membrane</location>
        <topology evidence="1">Multi-pass membrane protein</topology>
    </subcellularLocation>
</comment>
<dbReference type="InterPro" id="IPR027469">
    <property type="entry name" value="Cation_efflux_TMD_sf"/>
</dbReference>
<evidence type="ECO:0000259" key="8">
    <source>
        <dbReference type="Pfam" id="PF01545"/>
    </source>
</evidence>
<evidence type="ECO:0000313" key="10">
    <source>
        <dbReference type="Proteomes" id="UP000053352"/>
    </source>
</evidence>
<sequence length="312" mass="32175">MRARGLPAVVLLSLAGAAVKIYGSLAYGSRALLVDALTCVASLVSLAAVVWYLSIASAPPDEDHPYGHHRLRYGGALASLSAYMFAAGFSAAVLAASTGGYRVGGESSLAALVGGGFYAAAVLAARGLDPVLRVYAGFTASELVESVVTAASSWLGSSLGYLYDLAGGALVLAYLLYEAVETHRRLLRVFSDTAAPRRLYELVEREARLRGLEPLRLRLRMLDEARCSGDLIVVPERGMPLDVADILADELRQEMEARGCDLVIHVGVQERREAAAGGGGLGVGPAGSPQARGAGPGVAGAASMAAESGGSS</sequence>
<dbReference type="Pfam" id="PF01545">
    <property type="entry name" value="Cation_efflux"/>
    <property type="match status" value="1"/>
</dbReference>
<dbReference type="GO" id="GO:0008324">
    <property type="term" value="F:monoatomic cation transmembrane transporter activity"/>
    <property type="evidence" value="ECO:0007669"/>
    <property type="project" value="InterPro"/>
</dbReference>
<keyword evidence="3 7" id="KW-0812">Transmembrane</keyword>
<evidence type="ECO:0000256" key="5">
    <source>
        <dbReference type="ARBA" id="ARBA00023136"/>
    </source>
</evidence>
<feature type="transmembrane region" description="Helical" evidence="7">
    <location>
        <begin position="108"/>
        <end position="128"/>
    </location>
</feature>
<dbReference type="PANTHER" id="PTHR43840:SF15">
    <property type="entry name" value="MITOCHONDRIAL METAL TRANSPORTER 1-RELATED"/>
    <property type="match status" value="1"/>
</dbReference>
<evidence type="ECO:0000256" key="6">
    <source>
        <dbReference type="SAM" id="MobiDB-lite"/>
    </source>
</evidence>
<feature type="transmembrane region" description="Helical" evidence="7">
    <location>
        <begin position="73"/>
        <end position="96"/>
    </location>
</feature>
<gene>
    <name evidence="9" type="ORF">CF15_07190</name>
</gene>